<feature type="chain" id="PRO_5011543155" evidence="1">
    <location>
        <begin position="21"/>
        <end position="271"/>
    </location>
</feature>
<reference evidence="3" key="1">
    <citation type="submission" date="2016-10" db="EMBL/GenBank/DDBJ databases">
        <authorList>
            <person name="Varghese N."/>
            <person name="Submissions S."/>
        </authorList>
    </citation>
    <scope>NUCLEOTIDE SEQUENCE [LARGE SCALE GENOMIC DNA]</scope>
    <source>
        <strain evidence="3">DSM 3695</strain>
    </source>
</reference>
<dbReference type="AlphaFoldDB" id="A0A1I0S6I3"/>
<sequence length="271" mass="30689">MRLYYLLIIPFLLTACGKEAALTPDPVMPMYTLPQGNQVYDDTIVAWYKQYNTYVLYKFTQLDYAYNYTEIRKDSAFSANPAYIAASLKFLRTEILNTYPDAFLKATMPYKILLASWIGGNGKRSVTGFATTSSMLAMGWVDSTLTQKTPAELKLVRGWLHRAYMECAFRTGYLTIPDAFKLLAPRSYQPVEASNMYSFGMLEPNDGNMNVVTDFLKYIELLTSQSKADLEAGLWSKRVDVNGLIRKKSAVVLAHFLNNYQIDLQAIGGRL</sequence>
<dbReference type="EMBL" id="FOJG01000002">
    <property type="protein sequence ID" value="SEW51077.1"/>
    <property type="molecule type" value="Genomic_DNA"/>
</dbReference>
<proteinExistence type="predicted"/>
<dbReference type="PROSITE" id="PS51257">
    <property type="entry name" value="PROKAR_LIPOPROTEIN"/>
    <property type="match status" value="1"/>
</dbReference>
<feature type="signal peptide" evidence="1">
    <location>
        <begin position="1"/>
        <end position="20"/>
    </location>
</feature>
<gene>
    <name evidence="2" type="ORF">SAMN04488122_4112</name>
</gene>
<dbReference type="Gene3D" id="3.40.390.70">
    <property type="match status" value="1"/>
</dbReference>
<keyword evidence="3" id="KW-1185">Reference proteome</keyword>
<organism evidence="2 3">
    <name type="scientific">Chitinophaga arvensicola</name>
    <dbReference type="NCBI Taxonomy" id="29529"/>
    <lineage>
        <taxon>Bacteria</taxon>
        <taxon>Pseudomonadati</taxon>
        <taxon>Bacteroidota</taxon>
        <taxon>Chitinophagia</taxon>
        <taxon>Chitinophagales</taxon>
        <taxon>Chitinophagaceae</taxon>
        <taxon>Chitinophaga</taxon>
    </lineage>
</organism>
<dbReference type="OrthoDB" id="1100648at2"/>
<evidence type="ECO:0000256" key="1">
    <source>
        <dbReference type="SAM" id="SignalP"/>
    </source>
</evidence>
<evidence type="ECO:0000313" key="3">
    <source>
        <dbReference type="Proteomes" id="UP000199310"/>
    </source>
</evidence>
<dbReference type="STRING" id="29529.SAMN04488122_4112"/>
<dbReference type="Proteomes" id="UP000199310">
    <property type="component" value="Unassembled WGS sequence"/>
</dbReference>
<dbReference type="RefSeq" id="WP_089897539.1">
    <property type="nucleotide sequence ID" value="NZ_FOJG01000002.1"/>
</dbReference>
<keyword evidence="1" id="KW-0732">Signal</keyword>
<accession>A0A1I0S6I3</accession>
<protein>
    <submittedName>
        <fullName evidence="2">Uncharacterized protein</fullName>
    </submittedName>
</protein>
<name>A0A1I0S6I3_9BACT</name>
<evidence type="ECO:0000313" key="2">
    <source>
        <dbReference type="EMBL" id="SEW51077.1"/>
    </source>
</evidence>